<name>A0ABP6R842_9ACTN</name>
<protein>
    <submittedName>
        <fullName evidence="1">Uncharacterized protein</fullName>
    </submittedName>
</protein>
<evidence type="ECO:0000313" key="2">
    <source>
        <dbReference type="Proteomes" id="UP001500728"/>
    </source>
</evidence>
<evidence type="ECO:0000313" key="1">
    <source>
        <dbReference type="EMBL" id="GAA3274728.1"/>
    </source>
</evidence>
<organism evidence="1 2">
    <name type="scientific">Streptomyces labedae</name>
    <dbReference type="NCBI Taxonomy" id="285569"/>
    <lineage>
        <taxon>Bacteria</taxon>
        <taxon>Bacillati</taxon>
        <taxon>Actinomycetota</taxon>
        <taxon>Actinomycetes</taxon>
        <taxon>Kitasatosporales</taxon>
        <taxon>Streptomycetaceae</taxon>
        <taxon>Streptomyces</taxon>
    </lineage>
</organism>
<accession>A0ABP6R842</accession>
<dbReference type="EMBL" id="BAAAUW010000034">
    <property type="protein sequence ID" value="GAA3274728.1"/>
    <property type="molecule type" value="Genomic_DNA"/>
</dbReference>
<gene>
    <name evidence="1" type="ORF">GCM10010469_55170</name>
</gene>
<comment type="caution">
    <text evidence="1">The sequence shown here is derived from an EMBL/GenBank/DDBJ whole genome shotgun (WGS) entry which is preliminary data.</text>
</comment>
<sequence length="76" mass="7955">MAVGLDDGLDLGQYLVERAGADVAQHDGGQGPFVLRRKRHVGAGHGNGSWHARLPVLPMPVGPPGVTPAHPRDFTA</sequence>
<proteinExistence type="predicted"/>
<dbReference type="Proteomes" id="UP001500728">
    <property type="component" value="Unassembled WGS sequence"/>
</dbReference>
<reference evidence="2" key="1">
    <citation type="journal article" date="2019" name="Int. J. Syst. Evol. Microbiol.">
        <title>The Global Catalogue of Microorganisms (GCM) 10K type strain sequencing project: providing services to taxonomists for standard genome sequencing and annotation.</title>
        <authorList>
            <consortium name="The Broad Institute Genomics Platform"/>
            <consortium name="The Broad Institute Genome Sequencing Center for Infectious Disease"/>
            <person name="Wu L."/>
            <person name="Ma J."/>
        </authorList>
    </citation>
    <scope>NUCLEOTIDE SEQUENCE [LARGE SCALE GENOMIC DNA]</scope>
    <source>
        <strain evidence="2">JCM 9381</strain>
    </source>
</reference>
<keyword evidence="2" id="KW-1185">Reference proteome</keyword>